<dbReference type="OrthoDB" id="9803884at2"/>
<dbReference type="SUPFAM" id="SSF55186">
    <property type="entry name" value="ThrRS/AlaRS common domain"/>
    <property type="match status" value="1"/>
</dbReference>
<evidence type="ECO:0000256" key="4">
    <source>
        <dbReference type="ARBA" id="ARBA00022723"/>
    </source>
</evidence>
<dbReference type="InterPro" id="IPR002318">
    <property type="entry name" value="Ala-tRNA-lgiase_IIc"/>
</dbReference>
<feature type="binding site" evidence="11">
    <location>
        <position position="660"/>
    </location>
    <ligand>
        <name>Zn(2+)</name>
        <dbReference type="ChEBI" id="CHEBI:29105"/>
    </ligand>
</feature>
<gene>
    <name evidence="11" type="primary">alaS</name>
    <name evidence="13" type="ORF">D9V78_01385</name>
</gene>
<dbReference type="SUPFAM" id="SSF55681">
    <property type="entry name" value="Class II aaRS and biotin synthetases"/>
    <property type="match status" value="1"/>
</dbReference>
<dbReference type="InterPro" id="IPR018162">
    <property type="entry name" value="Ala-tRNA-ligase_IIc_anticod-bd"/>
</dbReference>
<comment type="domain">
    <text evidence="11">Consists of three domains; the N-terminal catalytic domain, the editing domain and the C-terminal C-Ala domain. The editing domain removes incorrectly charged amino acids, while the C-Ala domain, along with tRNA(Ala), serves as a bridge to cooperatively bring together the editing and aminoacylation centers thus stimulating deacylation of misacylated tRNAs.</text>
</comment>
<evidence type="ECO:0000256" key="8">
    <source>
        <dbReference type="ARBA" id="ARBA00022884"/>
    </source>
</evidence>
<keyword evidence="2 11" id="KW-0820">tRNA-binding</keyword>
<dbReference type="Gene3D" id="3.30.930.10">
    <property type="entry name" value="Bira Bifunctional Protein, Domain 2"/>
    <property type="match status" value="1"/>
</dbReference>
<dbReference type="FunFam" id="2.40.30.130:FF:000001">
    <property type="entry name" value="Alanine--tRNA ligase"/>
    <property type="match status" value="1"/>
</dbReference>
<dbReference type="CDD" id="cd00673">
    <property type="entry name" value="AlaRS_core"/>
    <property type="match status" value="1"/>
</dbReference>
<dbReference type="Pfam" id="PF01411">
    <property type="entry name" value="tRNA-synt_2c"/>
    <property type="match status" value="1"/>
</dbReference>
<dbReference type="EC" id="6.1.1.7" evidence="11"/>
<dbReference type="SMART" id="SM00863">
    <property type="entry name" value="tRNA_SAD"/>
    <property type="match status" value="1"/>
</dbReference>
<dbReference type="FunFam" id="3.10.310.40:FF:000001">
    <property type="entry name" value="Alanine--tRNA ligase"/>
    <property type="match status" value="1"/>
</dbReference>
<keyword evidence="7 11" id="KW-0067">ATP-binding</keyword>
<dbReference type="Gene3D" id="3.30.980.10">
    <property type="entry name" value="Threonyl-trna Synthetase, Chain A, domain 2"/>
    <property type="match status" value="1"/>
</dbReference>
<dbReference type="GO" id="GO:0008270">
    <property type="term" value="F:zinc ion binding"/>
    <property type="evidence" value="ECO:0007669"/>
    <property type="project" value="UniProtKB-UniRule"/>
</dbReference>
<dbReference type="InterPro" id="IPR003156">
    <property type="entry name" value="DHHA1_dom"/>
</dbReference>
<dbReference type="PROSITE" id="PS50860">
    <property type="entry name" value="AA_TRNA_LIGASE_II_ALA"/>
    <property type="match status" value="1"/>
</dbReference>
<protein>
    <recommendedName>
        <fullName evidence="11">Alanine--tRNA ligase</fullName>
        <ecNumber evidence="11">6.1.1.7</ecNumber>
    </recommendedName>
    <alternativeName>
        <fullName evidence="11">Alanyl-tRNA synthetase</fullName>
        <shortName evidence="11">AlaRS</shortName>
    </alternativeName>
</protein>
<dbReference type="GO" id="GO:0005524">
    <property type="term" value="F:ATP binding"/>
    <property type="evidence" value="ECO:0007669"/>
    <property type="project" value="UniProtKB-UniRule"/>
</dbReference>
<dbReference type="SUPFAM" id="SSF101353">
    <property type="entry name" value="Putative anticodon-binding domain of alanyl-tRNA synthetase (AlaRS)"/>
    <property type="match status" value="1"/>
</dbReference>
<dbReference type="Gene3D" id="2.40.30.130">
    <property type="match status" value="1"/>
</dbReference>
<comment type="subunit">
    <text evidence="11">Homotetramer.</text>
</comment>
<proteinExistence type="inferred from homology"/>
<feature type="binding site" evidence="11">
    <location>
        <position position="563"/>
    </location>
    <ligand>
        <name>Zn(2+)</name>
        <dbReference type="ChEBI" id="CHEBI:29105"/>
    </ligand>
</feature>
<evidence type="ECO:0000256" key="6">
    <source>
        <dbReference type="ARBA" id="ARBA00022833"/>
    </source>
</evidence>
<comment type="function">
    <text evidence="11">Catalyzes the attachment of alanine to tRNA(Ala) in a two-step reaction: alanine is first activated by ATP to form Ala-AMP and then transferred to the acceptor end of tRNA(Ala). Also edits incorrectly charged Ser-tRNA(Ala) and Gly-tRNA(Ala) via its editing domain.</text>
</comment>
<evidence type="ECO:0000313" key="13">
    <source>
        <dbReference type="EMBL" id="QCI26063.1"/>
    </source>
</evidence>
<evidence type="ECO:0000256" key="9">
    <source>
        <dbReference type="ARBA" id="ARBA00022917"/>
    </source>
</evidence>
<dbReference type="GO" id="GO:0045892">
    <property type="term" value="P:negative regulation of DNA-templated transcription"/>
    <property type="evidence" value="ECO:0007669"/>
    <property type="project" value="TreeGrafter"/>
</dbReference>
<dbReference type="PRINTS" id="PR00980">
    <property type="entry name" value="TRNASYNTHALA"/>
</dbReference>
<comment type="catalytic activity">
    <reaction evidence="11">
        <text>tRNA(Ala) + L-alanine + ATP = L-alanyl-tRNA(Ala) + AMP + diphosphate</text>
        <dbReference type="Rhea" id="RHEA:12540"/>
        <dbReference type="Rhea" id="RHEA-COMP:9657"/>
        <dbReference type="Rhea" id="RHEA-COMP:9923"/>
        <dbReference type="ChEBI" id="CHEBI:30616"/>
        <dbReference type="ChEBI" id="CHEBI:33019"/>
        <dbReference type="ChEBI" id="CHEBI:57972"/>
        <dbReference type="ChEBI" id="CHEBI:78442"/>
        <dbReference type="ChEBI" id="CHEBI:78497"/>
        <dbReference type="ChEBI" id="CHEBI:456215"/>
        <dbReference type="EC" id="6.1.1.7"/>
    </reaction>
</comment>
<organism evidence="13 14">
    <name type="scientific">Buchnera aphidicola</name>
    <name type="common">Sarucallis kahawaluokalani</name>
    <dbReference type="NCBI Taxonomy" id="1241878"/>
    <lineage>
        <taxon>Bacteria</taxon>
        <taxon>Pseudomonadati</taxon>
        <taxon>Pseudomonadota</taxon>
        <taxon>Gammaproteobacteria</taxon>
        <taxon>Enterobacterales</taxon>
        <taxon>Erwiniaceae</taxon>
        <taxon>Buchnera</taxon>
    </lineage>
</organism>
<dbReference type="FunFam" id="3.30.930.10:FF:000004">
    <property type="entry name" value="Alanine--tRNA ligase"/>
    <property type="match status" value="1"/>
</dbReference>
<dbReference type="InterPro" id="IPR050058">
    <property type="entry name" value="Ala-tRNA_ligase"/>
</dbReference>
<dbReference type="InterPro" id="IPR012947">
    <property type="entry name" value="tRNA_SAD"/>
</dbReference>
<dbReference type="FunFam" id="3.30.980.10:FF:000004">
    <property type="entry name" value="Alanine--tRNA ligase, cytoplasmic"/>
    <property type="match status" value="1"/>
</dbReference>
<evidence type="ECO:0000256" key="10">
    <source>
        <dbReference type="ARBA" id="ARBA00023146"/>
    </source>
</evidence>
<dbReference type="GO" id="GO:0000049">
    <property type="term" value="F:tRNA binding"/>
    <property type="evidence" value="ECO:0007669"/>
    <property type="project" value="UniProtKB-KW"/>
</dbReference>
<keyword evidence="6 11" id="KW-0862">Zinc</keyword>
<dbReference type="RefSeq" id="WP_158350696.1">
    <property type="nucleotide sequence ID" value="NZ_CP032999.1"/>
</dbReference>
<dbReference type="SUPFAM" id="SSF50447">
    <property type="entry name" value="Translation proteins"/>
    <property type="match status" value="1"/>
</dbReference>
<dbReference type="AlphaFoldDB" id="A0A4D6YD80"/>
<dbReference type="NCBIfam" id="TIGR00344">
    <property type="entry name" value="alaS"/>
    <property type="match status" value="1"/>
</dbReference>
<reference evidence="13 14" key="1">
    <citation type="submission" date="2018-10" db="EMBL/GenBank/DDBJ databases">
        <title>Comparative functional genomics of the obligate endosymbiont Buchnera aphidicola.</title>
        <authorList>
            <person name="Chong R.A."/>
        </authorList>
    </citation>
    <scope>NUCLEOTIDE SEQUENCE [LARGE SCALE GENOMIC DNA]</scope>
    <source>
        <strain evidence="13 14">Ska</strain>
    </source>
</reference>
<dbReference type="InterPro" id="IPR023033">
    <property type="entry name" value="Ala_tRNA_ligase_euk/bac"/>
</dbReference>
<dbReference type="GO" id="GO:0002161">
    <property type="term" value="F:aminoacyl-tRNA deacylase activity"/>
    <property type="evidence" value="ECO:0007669"/>
    <property type="project" value="TreeGrafter"/>
</dbReference>
<evidence type="ECO:0000256" key="7">
    <source>
        <dbReference type="ARBA" id="ARBA00022840"/>
    </source>
</evidence>
<sequence length="871" mass="102369">MKYTTKIIRKMFLNFFKNNQHNTLPSSSLIPDTTSNLLFTNAGMNQFQDIFLGKKKHPYSRITTIQKCLRTGGKHNDFDQVGYSEYHHTFFEMLGNFSFGGYCKKEAISYAWKLLTHPKWFNIPKKKLFVTVYYEDYESYNIWNQHIKLSKKNIIKIYDKNNQTYESDNFWQMGNTGPCGPCTEIFFKKKKNNGNYDLNDKTQCIEIWNIVFIQFNKITKNKIIPLENISIDTGMGLERIASILQNVSSNYKIDIFKEIINYICEKNNLKFTNHPSLNIMADHVRAAVFIIYEKITPSNEGRGYILRRIIRRALLHSNKLGIQNNFLHKLVNIVIQTAHEKKKDLQIQKKYIMHILQEEENQFNTTLNNGINFLKKKINNLKEKYLDPKIIFYLYDTLGFPIDLTQDICKEHHILIDQHQLKNFIQEIKQKRKEENKKYTLKNIIYTNCKSKFCGYKKYKITTTVKKIFINGEEKKKILPFEEGVFILHETPFFGESGGQIGDTGIIYNNENIFQVKNTQNFSDTIGHIGKLSSGKIYVNDIVTAEIDIKKRLYIKNNHTTTHLLHATLKKILTYPIQQKGSFIDSKYLRFDFTYPYKILPSMIEKIEILLNQYIQENIPIQVKDINFDIAKKNYIFLHNKTYPPIVRTITIKNISKEICKGTHVKQTGTIGIARIRLYKNISTGIKRIEVITGIHAIKKIQEQNKKMQKIQYILKTDNSTLIPKIQKIIQYYEQLKKKYHHLNKILIQNEIKKIIEKLKIIQNNNYIIQKVNVLDNKSLKILINHIKSKIDSGIIILFYKNYEKYVLMINITENLLQKIQATKIITLLKKYTNTVGGGNSEMAQCIMQNITNIKNIMKHIESWIINKIKK</sequence>
<dbReference type="Proteomes" id="UP000298685">
    <property type="component" value="Chromosome"/>
</dbReference>
<evidence type="ECO:0000256" key="2">
    <source>
        <dbReference type="ARBA" id="ARBA00022555"/>
    </source>
</evidence>
<keyword evidence="8 11" id="KW-0694">RNA-binding</keyword>
<keyword evidence="10 11" id="KW-0030">Aminoacyl-tRNA synthetase</keyword>
<name>A0A4D6YD80_9GAMM</name>
<feature type="domain" description="Alanyl-transfer RNA synthetases family profile" evidence="12">
    <location>
        <begin position="3"/>
        <end position="703"/>
    </location>
</feature>
<dbReference type="GO" id="GO:0004813">
    <property type="term" value="F:alanine-tRNA ligase activity"/>
    <property type="evidence" value="ECO:0007669"/>
    <property type="project" value="UniProtKB-UniRule"/>
</dbReference>
<dbReference type="InterPro" id="IPR018163">
    <property type="entry name" value="Thr/Ala-tRNA-synth_IIc_edit"/>
</dbReference>
<keyword evidence="5 11" id="KW-0547">Nucleotide-binding</keyword>
<dbReference type="EMBL" id="CP032999">
    <property type="protein sequence ID" value="QCI26063.1"/>
    <property type="molecule type" value="Genomic_DNA"/>
</dbReference>
<evidence type="ECO:0000256" key="1">
    <source>
        <dbReference type="ARBA" id="ARBA00008226"/>
    </source>
</evidence>
<dbReference type="InterPro" id="IPR045864">
    <property type="entry name" value="aa-tRNA-synth_II/BPL/LPL"/>
</dbReference>
<keyword evidence="9 11" id="KW-0648">Protein biosynthesis</keyword>
<dbReference type="InterPro" id="IPR018164">
    <property type="entry name" value="Ala-tRNA-synth_IIc_N"/>
</dbReference>
<feature type="binding site" evidence="11">
    <location>
        <position position="559"/>
    </location>
    <ligand>
        <name>Zn(2+)</name>
        <dbReference type="ChEBI" id="CHEBI:29105"/>
    </ligand>
</feature>
<keyword evidence="11" id="KW-0963">Cytoplasm</keyword>
<dbReference type="PANTHER" id="PTHR11777:SF9">
    <property type="entry name" value="ALANINE--TRNA LIGASE, CYTOPLASMIC"/>
    <property type="match status" value="1"/>
</dbReference>
<dbReference type="InterPro" id="IPR018165">
    <property type="entry name" value="Ala-tRNA-synth_IIc_core"/>
</dbReference>
<dbReference type="GO" id="GO:0006419">
    <property type="term" value="P:alanyl-tRNA aminoacylation"/>
    <property type="evidence" value="ECO:0007669"/>
    <property type="project" value="UniProtKB-UniRule"/>
</dbReference>
<comment type="similarity">
    <text evidence="1 11">Belongs to the class-II aminoacyl-tRNA synthetase family.</text>
</comment>
<comment type="cofactor">
    <cofactor evidence="11">
        <name>Zn(2+)</name>
        <dbReference type="ChEBI" id="CHEBI:29105"/>
    </cofactor>
    <text evidence="11">Binds 1 zinc ion per subunit.</text>
</comment>
<keyword evidence="4 11" id="KW-0479">Metal-binding</keyword>
<dbReference type="Gene3D" id="3.10.310.40">
    <property type="match status" value="1"/>
</dbReference>
<evidence type="ECO:0000256" key="11">
    <source>
        <dbReference type="HAMAP-Rule" id="MF_00036"/>
    </source>
</evidence>
<dbReference type="InterPro" id="IPR009000">
    <property type="entry name" value="Transl_B-barrel_sf"/>
</dbReference>
<accession>A0A4D6YD80</accession>
<dbReference type="PANTHER" id="PTHR11777">
    <property type="entry name" value="ALANYL-TRNA SYNTHETASE"/>
    <property type="match status" value="1"/>
</dbReference>
<comment type="subcellular location">
    <subcellularLocation>
        <location evidence="11">Cytoplasm</location>
    </subcellularLocation>
</comment>
<evidence type="ECO:0000313" key="14">
    <source>
        <dbReference type="Proteomes" id="UP000298685"/>
    </source>
</evidence>
<dbReference type="Pfam" id="PF07973">
    <property type="entry name" value="tRNA_SAD"/>
    <property type="match status" value="1"/>
</dbReference>
<dbReference type="Pfam" id="PF02272">
    <property type="entry name" value="DHHA1"/>
    <property type="match status" value="1"/>
</dbReference>
<dbReference type="HAMAP" id="MF_00036_B">
    <property type="entry name" value="Ala_tRNA_synth_B"/>
    <property type="match status" value="1"/>
</dbReference>
<dbReference type="GO" id="GO:0005829">
    <property type="term" value="C:cytosol"/>
    <property type="evidence" value="ECO:0007669"/>
    <property type="project" value="TreeGrafter"/>
</dbReference>
<evidence type="ECO:0000259" key="12">
    <source>
        <dbReference type="PROSITE" id="PS50860"/>
    </source>
</evidence>
<feature type="binding site" evidence="11">
    <location>
        <position position="664"/>
    </location>
    <ligand>
        <name>Zn(2+)</name>
        <dbReference type="ChEBI" id="CHEBI:29105"/>
    </ligand>
</feature>
<evidence type="ECO:0000256" key="5">
    <source>
        <dbReference type="ARBA" id="ARBA00022741"/>
    </source>
</evidence>
<evidence type="ECO:0000256" key="3">
    <source>
        <dbReference type="ARBA" id="ARBA00022598"/>
    </source>
</evidence>
<keyword evidence="3 11" id="KW-0436">Ligase</keyword>